<dbReference type="PANTHER" id="PTHR32347:SF27">
    <property type="entry name" value="RND EFFLUX PUMP MEMBRANE FUSION PROTEIN BARREL-SANDWICH DOMAIN-CONTAINING PROTEIN"/>
    <property type="match status" value="1"/>
</dbReference>
<evidence type="ECO:0000313" key="8">
    <source>
        <dbReference type="Proteomes" id="UP000001695"/>
    </source>
</evidence>
<dbReference type="InterPro" id="IPR050465">
    <property type="entry name" value="UPF0194_transport"/>
</dbReference>
<dbReference type="InterPro" id="IPR058636">
    <property type="entry name" value="Beta-barrel_YknX"/>
</dbReference>
<keyword evidence="2 3" id="KW-0175">Coiled coil</keyword>
<dbReference type="Pfam" id="PF25881">
    <property type="entry name" value="HH_YBHG"/>
    <property type="match status" value="1"/>
</dbReference>
<dbReference type="Proteomes" id="UP000001695">
    <property type="component" value="Plasmid pBIND02"/>
</dbReference>
<dbReference type="GO" id="GO:1990961">
    <property type="term" value="P:xenobiotic detoxification by transmembrane export across the plasma membrane"/>
    <property type="evidence" value="ECO:0007669"/>
    <property type="project" value="InterPro"/>
</dbReference>
<evidence type="ECO:0000256" key="4">
    <source>
        <dbReference type="SAM" id="SignalP"/>
    </source>
</evidence>
<dbReference type="GO" id="GO:1990195">
    <property type="term" value="C:macrolide transmembrane transporter complex"/>
    <property type="evidence" value="ECO:0007669"/>
    <property type="project" value="InterPro"/>
</dbReference>
<name>B2ILM0_BEII9</name>
<dbReference type="SUPFAM" id="SSF111369">
    <property type="entry name" value="HlyD-like secretion proteins"/>
    <property type="match status" value="2"/>
</dbReference>
<evidence type="ECO:0000256" key="1">
    <source>
        <dbReference type="ARBA" id="ARBA00004196"/>
    </source>
</evidence>
<feature type="signal peptide" evidence="4">
    <location>
        <begin position="1"/>
        <end position="25"/>
    </location>
</feature>
<dbReference type="GO" id="GO:0019898">
    <property type="term" value="C:extrinsic component of membrane"/>
    <property type="evidence" value="ECO:0007669"/>
    <property type="project" value="InterPro"/>
</dbReference>
<dbReference type="EMBL" id="CP001018">
    <property type="protein sequence ID" value="ACB97420.1"/>
    <property type="molecule type" value="Genomic_DNA"/>
</dbReference>
<dbReference type="Gene3D" id="6.10.140.1990">
    <property type="match status" value="1"/>
</dbReference>
<accession>B2ILM0</accession>
<dbReference type="AlphaFoldDB" id="B2ILM0"/>
<dbReference type="eggNOG" id="COG0845">
    <property type="taxonomic scope" value="Bacteria"/>
</dbReference>
<evidence type="ECO:0000256" key="2">
    <source>
        <dbReference type="ARBA" id="ARBA00023054"/>
    </source>
</evidence>
<evidence type="ECO:0000256" key="3">
    <source>
        <dbReference type="SAM" id="Coils"/>
    </source>
</evidence>
<dbReference type="InterPro" id="IPR059052">
    <property type="entry name" value="HH_YbhG-like"/>
</dbReference>
<geneLocation type="plasmid" evidence="7 8">
    <name>pBIND02</name>
</geneLocation>
<organism evidence="7 8">
    <name type="scientific">Beijerinckia indica subsp. indica (strain ATCC 9039 / DSM 1715 / NCIMB 8712)</name>
    <dbReference type="NCBI Taxonomy" id="395963"/>
    <lineage>
        <taxon>Bacteria</taxon>
        <taxon>Pseudomonadati</taxon>
        <taxon>Pseudomonadota</taxon>
        <taxon>Alphaproteobacteria</taxon>
        <taxon>Hyphomicrobiales</taxon>
        <taxon>Beijerinckiaceae</taxon>
        <taxon>Beijerinckia</taxon>
    </lineage>
</organism>
<keyword evidence="7" id="KW-0614">Plasmid</keyword>
<keyword evidence="4" id="KW-0732">Signal</keyword>
<feature type="domain" description="YknX-like beta-barrel" evidence="6">
    <location>
        <begin position="256"/>
        <end position="296"/>
    </location>
</feature>
<sequence length="352" mass="38037">MKTSWLAMVLLTSLGLVAIVWPAQAPTFAQTQPSISPVSRQHLAAAPGLVEPVSEEREIGSQVIGIIHEVRVEENDEVHEGQIIAVIENDEQVARLSSARAELALRQAELERSINGARSEERKEARAALKEAEANLQLARVEYQRRVPLAKTGASTMAALDVATANLDTTAARREVMAERLALLEAGTRPEDIAAARAQVRLAEANVALADALLDKTLIRSPIAGIVLRRVRIAGEAVTNQPPTPIALIGNLHGLRVRAEVDETDVSQATVGQRVEITADAFPDQKFGGTVYRVSTRMGAKQVMTGRPADRVDTKVLQVLIDLDPGVRLPIGLRVDAYFLSGPSFAEMRPSQ</sequence>
<dbReference type="HOGENOM" id="CLU_018816_6_3_5"/>
<dbReference type="Gene3D" id="2.40.30.170">
    <property type="match status" value="1"/>
</dbReference>
<dbReference type="Gene3D" id="2.40.50.100">
    <property type="match status" value="1"/>
</dbReference>
<dbReference type="KEGG" id="bid:Bind_3892"/>
<evidence type="ECO:0000259" key="6">
    <source>
        <dbReference type="Pfam" id="PF25990"/>
    </source>
</evidence>
<dbReference type="PANTHER" id="PTHR32347">
    <property type="entry name" value="EFFLUX SYSTEM COMPONENT YKNX-RELATED"/>
    <property type="match status" value="1"/>
</dbReference>
<feature type="domain" description="YbhG-like alpha-helical hairpin" evidence="5">
    <location>
        <begin position="94"/>
        <end position="215"/>
    </location>
</feature>
<feature type="chain" id="PRO_5002778865" evidence="4">
    <location>
        <begin position="26"/>
        <end position="352"/>
    </location>
</feature>
<keyword evidence="8" id="KW-1185">Reference proteome</keyword>
<reference evidence="7 8" key="1">
    <citation type="submission" date="2008-03" db="EMBL/GenBank/DDBJ databases">
        <title>Complete sequence of plasmid2 of Beijerinckia indica subsp. indica ATCC 9039.</title>
        <authorList>
            <consortium name="US DOE Joint Genome Institute"/>
            <person name="Copeland A."/>
            <person name="Lucas S."/>
            <person name="Lapidus A."/>
            <person name="Glavina del Rio T."/>
            <person name="Dalin E."/>
            <person name="Tice H."/>
            <person name="Bruce D."/>
            <person name="Goodwin L."/>
            <person name="Pitluck S."/>
            <person name="LaButti K."/>
            <person name="Schmutz J."/>
            <person name="Larimer F."/>
            <person name="Land M."/>
            <person name="Hauser L."/>
            <person name="Kyrpides N."/>
            <person name="Ivanova N."/>
            <person name="Dunfield P.F."/>
            <person name="Dedysh S.N."/>
            <person name="Liesack W."/>
            <person name="Saw J.H."/>
            <person name="Alam M."/>
            <person name="Chen Y."/>
            <person name="Murrell J.C."/>
            <person name="Richardson P."/>
        </authorList>
    </citation>
    <scope>NUCLEOTIDE SEQUENCE [LARGE SCALE GENOMIC DNA]</scope>
    <source>
        <strain evidence="8">ATCC 9039 / DSM 1715 / NCIMB 8712</strain>
        <plasmid evidence="7 8">pBIND02</plasmid>
    </source>
</reference>
<gene>
    <name evidence="7" type="ordered locus">Bind_3892</name>
</gene>
<feature type="coiled-coil region" evidence="3">
    <location>
        <begin position="100"/>
        <end position="142"/>
    </location>
</feature>
<proteinExistence type="predicted"/>
<dbReference type="InterPro" id="IPR030190">
    <property type="entry name" value="MacA_alpha-hairpin_sf"/>
</dbReference>
<protein>
    <submittedName>
        <fullName evidence="7">Secretion protein HlyD family protein</fullName>
    </submittedName>
</protein>
<evidence type="ECO:0000313" key="7">
    <source>
        <dbReference type="EMBL" id="ACB97420.1"/>
    </source>
</evidence>
<dbReference type="Pfam" id="PF25990">
    <property type="entry name" value="Beta-barrel_YknX"/>
    <property type="match status" value="1"/>
</dbReference>
<comment type="subcellular location">
    <subcellularLocation>
        <location evidence="1">Cell envelope</location>
    </subcellularLocation>
</comment>
<dbReference type="RefSeq" id="WP_012382809.1">
    <property type="nucleotide sequence ID" value="NC_010578.1"/>
</dbReference>
<evidence type="ECO:0000259" key="5">
    <source>
        <dbReference type="Pfam" id="PF25881"/>
    </source>
</evidence>
<dbReference type="GO" id="GO:0030313">
    <property type="term" value="C:cell envelope"/>
    <property type="evidence" value="ECO:0007669"/>
    <property type="project" value="UniProtKB-SubCell"/>
</dbReference>
<dbReference type="OrthoDB" id="9806939at2"/>